<gene>
    <name evidence="1" type="ORF">LuPra_00006</name>
</gene>
<dbReference type="Gene3D" id="1.20.1440.60">
    <property type="entry name" value="23S rRNA-intervening sequence"/>
    <property type="match status" value="1"/>
</dbReference>
<dbReference type="Proteomes" id="UP000076079">
    <property type="component" value="Chromosome"/>
</dbReference>
<organism evidence="1 2">
    <name type="scientific">Luteitalea pratensis</name>
    <dbReference type="NCBI Taxonomy" id="1855912"/>
    <lineage>
        <taxon>Bacteria</taxon>
        <taxon>Pseudomonadati</taxon>
        <taxon>Acidobacteriota</taxon>
        <taxon>Vicinamibacteria</taxon>
        <taxon>Vicinamibacterales</taxon>
        <taxon>Vicinamibacteraceae</taxon>
        <taxon>Luteitalea</taxon>
    </lineage>
</organism>
<accession>A0A143PE68</accession>
<name>A0A143PE68_LUTPR</name>
<dbReference type="InterPro" id="IPR012657">
    <property type="entry name" value="23S_rRNA-intervening_sequence"/>
</dbReference>
<dbReference type="Pfam" id="PF05635">
    <property type="entry name" value="23S_rRNA_IVP"/>
    <property type="match status" value="1"/>
</dbReference>
<dbReference type="STRING" id="1855912.LuPra_00006"/>
<proteinExistence type="predicted"/>
<dbReference type="KEGG" id="abac:LuPra_00006"/>
<dbReference type="NCBIfam" id="TIGR02436">
    <property type="entry name" value="four helix bundle protein"/>
    <property type="match status" value="1"/>
</dbReference>
<dbReference type="OrthoDB" id="160990at2"/>
<dbReference type="PANTHER" id="PTHR38471">
    <property type="entry name" value="FOUR HELIX BUNDLE PROTEIN"/>
    <property type="match status" value="1"/>
</dbReference>
<protein>
    <submittedName>
        <fullName evidence="1">Four helix bundle protein</fullName>
    </submittedName>
</protein>
<sequence>MDIKSFRDLDVWRTSMDLARRVYTATSRLPWPHRNEIGAQMRRASVSAPSNLAEGFRQGSLRAYTRHVRIAAGSMAELETQAQLATDLTLWPPEDGAEVKDLAVRTSQMLTALALSLEARSELRRRPR</sequence>
<reference evidence="2" key="2">
    <citation type="submission" date="2016-04" db="EMBL/GenBank/DDBJ databases">
        <title>First Complete Genome Sequence of a Subdivision 6 Acidobacterium.</title>
        <authorList>
            <person name="Huang S."/>
            <person name="Vieira S."/>
            <person name="Bunk B."/>
            <person name="Riedel T."/>
            <person name="Sproeer C."/>
            <person name="Overmann J."/>
        </authorList>
    </citation>
    <scope>NUCLEOTIDE SEQUENCE [LARGE SCALE GENOMIC DNA]</scope>
    <source>
        <strain evidence="2">DSM 100886 HEG_-6_39</strain>
    </source>
</reference>
<reference evidence="1 2" key="1">
    <citation type="journal article" date="2016" name="Genome Announc.">
        <title>First Complete Genome Sequence of a Subdivision 6 Acidobacterium Strain.</title>
        <authorList>
            <person name="Huang S."/>
            <person name="Vieira S."/>
            <person name="Bunk B."/>
            <person name="Riedel T."/>
            <person name="Sproer C."/>
            <person name="Overmann J."/>
        </authorList>
    </citation>
    <scope>NUCLEOTIDE SEQUENCE [LARGE SCALE GENOMIC DNA]</scope>
    <source>
        <strain evidence="2">DSM 100886 HEG_-6_39</strain>
    </source>
</reference>
<dbReference type="EMBL" id="CP015136">
    <property type="protein sequence ID" value="AMY06847.1"/>
    <property type="molecule type" value="Genomic_DNA"/>
</dbReference>
<dbReference type="RefSeq" id="WP_157898557.1">
    <property type="nucleotide sequence ID" value="NZ_CP015136.1"/>
</dbReference>
<dbReference type="SUPFAM" id="SSF158446">
    <property type="entry name" value="IVS-encoded protein-like"/>
    <property type="match status" value="1"/>
</dbReference>
<dbReference type="CDD" id="cd16377">
    <property type="entry name" value="23S_rRNA_IVP_like"/>
    <property type="match status" value="1"/>
</dbReference>
<evidence type="ECO:0000313" key="1">
    <source>
        <dbReference type="EMBL" id="AMY06847.1"/>
    </source>
</evidence>
<evidence type="ECO:0000313" key="2">
    <source>
        <dbReference type="Proteomes" id="UP000076079"/>
    </source>
</evidence>
<keyword evidence="2" id="KW-1185">Reference proteome</keyword>
<dbReference type="PANTHER" id="PTHR38471:SF2">
    <property type="entry name" value="FOUR HELIX BUNDLE PROTEIN"/>
    <property type="match status" value="1"/>
</dbReference>
<dbReference type="AlphaFoldDB" id="A0A143PE68"/>
<dbReference type="InterPro" id="IPR036583">
    <property type="entry name" value="23S_rRNA_IVS_sf"/>
</dbReference>